<feature type="domain" description="Chromatin assembly factor 1 subunit A dimerization" evidence="6">
    <location>
        <begin position="597"/>
        <end position="664"/>
    </location>
</feature>
<dbReference type="GO" id="GO:0033186">
    <property type="term" value="C:CAF-1 complex"/>
    <property type="evidence" value="ECO:0007669"/>
    <property type="project" value="TreeGrafter"/>
</dbReference>
<dbReference type="AlphaFoldDB" id="A0A9D5HDG0"/>
<keyword evidence="3" id="KW-0234">DNA repair</keyword>
<protein>
    <recommendedName>
        <fullName evidence="10">Chromatin assembly factor 1 subunit FAS1</fullName>
    </recommendedName>
</protein>
<evidence type="ECO:0000256" key="2">
    <source>
        <dbReference type="ARBA" id="ARBA00022763"/>
    </source>
</evidence>
<dbReference type="GO" id="GO:0006281">
    <property type="term" value="P:DNA repair"/>
    <property type="evidence" value="ECO:0007669"/>
    <property type="project" value="UniProtKB-KW"/>
</dbReference>
<dbReference type="Pfam" id="PF12253">
    <property type="entry name" value="CAF1A_dimeriz"/>
    <property type="match status" value="1"/>
</dbReference>
<keyword evidence="9" id="KW-1185">Reference proteome</keyword>
<dbReference type="GO" id="GO:0006334">
    <property type="term" value="P:nucleosome assembly"/>
    <property type="evidence" value="ECO:0007669"/>
    <property type="project" value="TreeGrafter"/>
</dbReference>
<reference evidence="8" key="2">
    <citation type="journal article" date="2022" name="Hortic Res">
        <title>The genome of Dioscorea zingiberensis sheds light on the biosynthesis, origin and evolution of the medicinally important diosgenin saponins.</title>
        <authorList>
            <person name="Li Y."/>
            <person name="Tan C."/>
            <person name="Li Z."/>
            <person name="Guo J."/>
            <person name="Li S."/>
            <person name="Chen X."/>
            <person name="Wang C."/>
            <person name="Dai X."/>
            <person name="Yang H."/>
            <person name="Song W."/>
            <person name="Hou L."/>
            <person name="Xu J."/>
            <person name="Tong Z."/>
            <person name="Xu A."/>
            <person name="Yuan X."/>
            <person name="Wang W."/>
            <person name="Yang Q."/>
            <person name="Chen L."/>
            <person name="Sun Z."/>
            <person name="Wang K."/>
            <person name="Pan B."/>
            <person name="Chen J."/>
            <person name="Bao Y."/>
            <person name="Liu F."/>
            <person name="Qi X."/>
            <person name="Gang D.R."/>
            <person name="Wen J."/>
            <person name="Li J."/>
        </authorList>
    </citation>
    <scope>NUCLEOTIDE SEQUENCE</scope>
    <source>
        <strain evidence="8">Dzin_1.0</strain>
    </source>
</reference>
<feature type="domain" description="Chromatin assembly factor 1 subunit Cac1-like C-terminal" evidence="7">
    <location>
        <begin position="820"/>
        <end position="870"/>
    </location>
</feature>
<evidence type="ECO:0000259" key="7">
    <source>
        <dbReference type="Pfam" id="PF21796"/>
    </source>
</evidence>
<evidence type="ECO:0008006" key="10">
    <source>
        <dbReference type="Google" id="ProtNLM"/>
    </source>
</evidence>
<evidence type="ECO:0000256" key="1">
    <source>
        <dbReference type="ARBA" id="ARBA00004123"/>
    </source>
</evidence>
<proteinExistence type="predicted"/>
<dbReference type="OrthoDB" id="440676at2759"/>
<evidence type="ECO:0000256" key="5">
    <source>
        <dbReference type="SAM" id="MobiDB-lite"/>
    </source>
</evidence>
<dbReference type="PANTHER" id="PTHR15272:SF0">
    <property type="entry name" value="CHROMATIN ASSEMBLY FACTOR 1 SUBUNIT A"/>
    <property type="match status" value="1"/>
</dbReference>
<evidence type="ECO:0000313" key="8">
    <source>
        <dbReference type="EMBL" id="KAJ0972257.1"/>
    </source>
</evidence>
<dbReference type="PANTHER" id="PTHR15272">
    <property type="entry name" value="CHROMATIN ASSEMBLY FACTOR 1 SUBUNIT A CAF-1 SUBUNIT A"/>
    <property type="match status" value="1"/>
</dbReference>
<feature type="region of interest" description="Disordered" evidence="5">
    <location>
        <begin position="351"/>
        <end position="431"/>
    </location>
</feature>
<evidence type="ECO:0000256" key="4">
    <source>
        <dbReference type="ARBA" id="ARBA00023242"/>
    </source>
</evidence>
<accession>A0A9D5HDG0</accession>
<dbReference type="GO" id="GO:0005634">
    <property type="term" value="C:nucleus"/>
    <property type="evidence" value="ECO:0007669"/>
    <property type="project" value="UniProtKB-SubCell"/>
</dbReference>
<dbReference type="InterPro" id="IPR048800">
    <property type="entry name" value="Cac1-like_C"/>
</dbReference>
<keyword evidence="2" id="KW-0227">DNA damage</keyword>
<evidence type="ECO:0000313" key="9">
    <source>
        <dbReference type="Proteomes" id="UP001085076"/>
    </source>
</evidence>
<sequence>MEENIYVNKFITLRSERNRLWFGDFFGRGIWPWYGEGNRRVAFFRGIWTFDSVIFRRLGSLDPLNIRLMGPVDDAEMMKLGRPKNSESIVKDQENAAKKVFSSPPDEDMVVDGSPVQSLNQTPEGAKMVKGLLKRKRVSVEGNLAAEDAESLARECHRELNDLFEYYKEFSAIRMKLEVEVSSNNHMIACLLEESNLPFSKLVEEIYEKLKGREGITLASVKTNILYVGQRMIYGISKNEADVLEDTSESCLWCWETRDVKLLPMCQQKVINIRRTARKKISERIAALSETLSSLSKPRLVTATRLMCLNHQRNLAGHSNQAAIHSLVERLKQKNDAKNAAKEGKLREKEIIKEAERSKQAAEKEKRRMDRTSKDKVRSERELKRLKEEAEKEERRREKEEADLKKQLKRQQEEAERDQKRRQKEESELKKQLAIQKQATIMERFLKSKKNDVKVDNTEKSSSITNSTVDSSVKSEDILDATTSMMDIALYQQDGLSLEEIRRLHVSGWHKLSQHNRTCRWACWRNPKMELIKELKIGSLEKPTTQNKGLKSNKLDCAIEMGIDNLVDGCGDSVSNDVSCSTGYNSAPTISRSSNRKLLQFDKSHRPAYYGTWSQKSIAVGPRRPLQKDPNLDYDIDSDEEWEEEDPGESLSDIEKDDDEETLDERNPMNDDDDETEDGFFVPDGYLSENEGVQSEEDKNKCSPCCEPEVETEEFRALLRHQKYLYSLTEHALKKGQPLIISNLMHDKVQLPMAEDLTGTAKLEQICLQAICMRACSGGSVVDLSANNGQLNTDNEISHLQKDSFSSPMASIPAIQDADLPEFVESIKSCSEGMNKVLESLHRKFPTTPKSYLRNKVREIASFVDNRWQLKKEILDKLGLSASPDKPTRPKGISAFFSKRCLPPSGEPTGISVSPLKPCAKPEPMREDGGQCDTNAA</sequence>
<gene>
    <name evidence="8" type="ORF">J5N97_020216</name>
</gene>
<evidence type="ECO:0000256" key="3">
    <source>
        <dbReference type="ARBA" id="ARBA00023204"/>
    </source>
</evidence>
<dbReference type="Pfam" id="PF21796">
    <property type="entry name" value="Cac1_C"/>
    <property type="match status" value="1"/>
</dbReference>
<feature type="region of interest" description="Disordered" evidence="5">
    <location>
        <begin position="621"/>
        <end position="704"/>
    </location>
</feature>
<dbReference type="InterPro" id="IPR022043">
    <property type="entry name" value="CAF1A_DD"/>
</dbReference>
<keyword evidence="4" id="KW-0539">Nucleus</keyword>
<reference evidence="8" key="1">
    <citation type="submission" date="2021-03" db="EMBL/GenBank/DDBJ databases">
        <authorList>
            <person name="Li Z."/>
            <person name="Yang C."/>
        </authorList>
    </citation>
    <scope>NUCLEOTIDE SEQUENCE</scope>
    <source>
        <strain evidence="8">Dzin_1.0</strain>
        <tissue evidence="8">Leaf</tissue>
    </source>
</reference>
<evidence type="ECO:0000259" key="6">
    <source>
        <dbReference type="Pfam" id="PF12253"/>
    </source>
</evidence>
<organism evidence="8 9">
    <name type="scientific">Dioscorea zingiberensis</name>
    <dbReference type="NCBI Taxonomy" id="325984"/>
    <lineage>
        <taxon>Eukaryota</taxon>
        <taxon>Viridiplantae</taxon>
        <taxon>Streptophyta</taxon>
        <taxon>Embryophyta</taxon>
        <taxon>Tracheophyta</taxon>
        <taxon>Spermatophyta</taxon>
        <taxon>Magnoliopsida</taxon>
        <taxon>Liliopsida</taxon>
        <taxon>Dioscoreales</taxon>
        <taxon>Dioscoreaceae</taxon>
        <taxon>Dioscorea</taxon>
    </lineage>
</organism>
<feature type="region of interest" description="Disordered" evidence="5">
    <location>
        <begin position="901"/>
        <end position="937"/>
    </location>
</feature>
<comment type="caution">
    <text evidence="8">The sequence shown here is derived from an EMBL/GenBank/DDBJ whole genome shotgun (WGS) entry which is preliminary data.</text>
</comment>
<dbReference type="Proteomes" id="UP001085076">
    <property type="component" value="Miscellaneous, Linkage group lg05"/>
</dbReference>
<dbReference type="EMBL" id="JAGGNH010000005">
    <property type="protein sequence ID" value="KAJ0972257.1"/>
    <property type="molecule type" value="Genomic_DNA"/>
</dbReference>
<feature type="compositionally biased region" description="Acidic residues" evidence="5">
    <location>
        <begin position="632"/>
        <end position="648"/>
    </location>
</feature>
<name>A0A9D5HDG0_9LILI</name>
<comment type="subcellular location">
    <subcellularLocation>
        <location evidence="1">Nucleus</location>
    </subcellularLocation>
</comment>